<name>A0A2S2KTZ9_9ARCH</name>
<evidence type="ECO:0000256" key="1">
    <source>
        <dbReference type="ARBA" id="ARBA00022898"/>
    </source>
</evidence>
<dbReference type="Gene3D" id="3.90.1150.10">
    <property type="entry name" value="Aspartate Aminotransferase, domain 1"/>
    <property type="match status" value="1"/>
</dbReference>
<dbReference type="Pfam" id="PF00266">
    <property type="entry name" value="Aminotran_5"/>
    <property type="match status" value="1"/>
</dbReference>
<organism evidence="3 4">
    <name type="scientific">Nitrosopumilus zosterae</name>
    <dbReference type="NCBI Taxonomy" id="718286"/>
    <lineage>
        <taxon>Archaea</taxon>
        <taxon>Nitrososphaerota</taxon>
        <taxon>Nitrososphaeria</taxon>
        <taxon>Nitrosopumilales</taxon>
        <taxon>Nitrosopumilaceae</taxon>
        <taxon>Nitrosopumilus</taxon>
    </lineage>
</organism>
<dbReference type="RefSeq" id="WP_109877546.1">
    <property type="nucleotide sequence ID" value="NZ_AP026695.1"/>
</dbReference>
<reference evidence="3 4" key="1">
    <citation type="submission" date="2018-05" db="EMBL/GenBank/DDBJ databases">
        <title>genome sequencing of Nitrosopumilus sp. NM25.</title>
        <authorList>
            <person name="Mori K."/>
            <person name="Nakagawa T."/>
        </authorList>
    </citation>
    <scope>NUCLEOTIDE SEQUENCE [LARGE SCALE GENOMIC DNA]</scope>
    <source>
        <strain evidence="3 4">NM25</strain>
    </source>
</reference>
<dbReference type="PANTHER" id="PTHR43586">
    <property type="entry name" value="CYSTEINE DESULFURASE"/>
    <property type="match status" value="1"/>
</dbReference>
<dbReference type="InterPro" id="IPR015424">
    <property type="entry name" value="PyrdxlP-dep_Trfase"/>
</dbReference>
<dbReference type="InterPro" id="IPR000192">
    <property type="entry name" value="Aminotrans_V_dom"/>
</dbReference>
<proteinExistence type="predicted"/>
<gene>
    <name evidence="3" type="ORF">NZNM25_17360</name>
</gene>
<evidence type="ECO:0000313" key="3">
    <source>
        <dbReference type="EMBL" id="GBH34945.1"/>
    </source>
</evidence>
<dbReference type="OrthoDB" id="5817at2157"/>
<dbReference type="InterPro" id="IPR015422">
    <property type="entry name" value="PyrdxlP-dep_Trfase_small"/>
</dbReference>
<evidence type="ECO:0000259" key="2">
    <source>
        <dbReference type="Pfam" id="PF00266"/>
    </source>
</evidence>
<feature type="domain" description="Aminotransferase class V" evidence="2">
    <location>
        <begin position="18"/>
        <end position="370"/>
    </location>
</feature>
<dbReference type="InterPro" id="IPR015421">
    <property type="entry name" value="PyrdxlP-dep_Trfase_major"/>
</dbReference>
<comment type="caution">
    <text evidence="3">The sequence shown here is derived from an EMBL/GenBank/DDBJ whole genome shotgun (WGS) entry which is preliminary data.</text>
</comment>
<dbReference type="PANTHER" id="PTHR43586:SF8">
    <property type="entry name" value="CYSTEINE DESULFURASE 1, CHLOROPLASTIC"/>
    <property type="match status" value="1"/>
</dbReference>
<dbReference type="Proteomes" id="UP000245829">
    <property type="component" value="Unassembled WGS sequence"/>
</dbReference>
<dbReference type="SUPFAM" id="SSF53383">
    <property type="entry name" value="PLP-dependent transferases"/>
    <property type="match status" value="1"/>
</dbReference>
<dbReference type="GeneID" id="76208249"/>
<sequence>MNLTSKDISDDFPDSNKIYLNNASVSLMPSQSIDDMKEFLISYNSIGPDSKDSEPFVAEKLQNVRKIIAKIISCQPDEVVLTQSTTDGINFVANGISFDDKSNIILRGMGHEHHANYYPWLQLKDKISIKNLPIDKDGFFKLHDLEYFIDDNTKLVILSHALYNTGSILPVEKIGKILDNKIPFFLDSAQTIGCIGEIDVSKIRCNFMSFNGSKWLCGPMGTGLFYCSRKSSELLKPMTIGGESAIIYDETNLAFKELPDKFQTGFRNYVGIVGLESSVRYLLNFGMKNIREKNLYLSNLFREELSKIPNIILHGPDDPNHRTSIVSFNLKGQDSQEIVDKLEKQNIVLAVREIMNQKIIRASPHFFNTESEMLQTIDAIKKL</sequence>
<keyword evidence="4" id="KW-1185">Reference proteome</keyword>
<evidence type="ECO:0000313" key="4">
    <source>
        <dbReference type="Proteomes" id="UP000245829"/>
    </source>
</evidence>
<protein>
    <submittedName>
        <fullName evidence="3">Cysteine desulfurase</fullName>
    </submittedName>
</protein>
<dbReference type="Gene3D" id="3.40.640.10">
    <property type="entry name" value="Type I PLP-dependent aspartate aminotransferase-like (Major domain)"/>
    <property type="match status" value="1"/>
</dbReference>
<accession>A0A2S2KTZ9</accession>
<dbReference type="AlphaFoldDB" id="A0A2S2KTZ9"/>
<keyword evidence="1" id="KW-0663">Pyridoxal phosphate</keyword>
<dbReference type="EMBL" id="BGKI01000010">
    <property type="protein sequence ID" value="GBH34945.1"/>
    <property type="molecule type" value="Genomic_DNA"/>
</dbReference>